<name>A0ABR1H3N6_9HYPO</name>
<evidence type="ECO:0000313" key="10">
    <source>
        <dbReference type="Proteomes" id="UP001498421"/>
    </source>
</evidence>
<feature type="domain" description="Fork-head" evidence="8">
    <location>
        <begin position="272"/>
        <end position="384"/>
    </location>
</feature>
<evidence type="ECO:0000259" key="8">
    <source>
        <dbReference type="PROSITE" id="PS50039"/>
    </source>
</evidence>
<gene>
    <name evidence="9" type="ORF">QQZ08_012316</name>
</gene>
<evidence type="ECO:0000256" key="1">
    <source>
        <dbReference type="ARBA" id="ARBA00004123"/>
    </source>
</evidence>
<evidence type="ECO:0000256" key="4">
    <source>
        <dbReference type="ARBA" id="ARBA00023163"/>
    </source>
</evidence>
<feature type="compositionally biased region" description="Polar residues" evidence="7">
    <location>
        <begin position="398"/>
        <end position="414"/>
    </location>
</feature>
<evidence type="ECO:0000256" key="5">
    <source>
        <dbReference type="ARBA" id="ARBA00023242"/>
    </source>
</evidence>
<keyword evidence="10" id="KW-1185">Reference proteome</keyword>
<reference evidence="9 10" key="1">
    <citation type="journal article" date="2025" name="Microbiol. Resour. Announc.">
        <title>Draft genome sequences for Neonectria magnoliae and Neonectria punicea, canker pathogens of Liriodendron tulipifera and Acer saccharum in West Virginia.</title>
        <authorList>
            <person name="Petronek H.M."/>
            <person name="Kasson M.T."/>
            <person name="Metheny A.M."/>
            <person name="Stauder C.M."/>
            <person name="Lovett B."/>
            <person name="Lynch S.C."/>
            <person name="Garnas J.R."/>
            <person name="Kasson L.R."/>
            <person name="Stajich J.E."/>
        </authorList>
    </citation>
    <scope>NUCLEOTIDE SEQUENCE [LARGE SCALE GENOMIC DNA]</scope>
    <source>
        <strain evidence="9 10">NRRL 64651</strain>
    </source>
</reference>
<evidence type="ECO:0000256" key="6">
    <source>
        <dbReference type="PROSITE-ProRule" id="PRU00089"/>
    </source>
</evidence>
<feature type="compositionally biased region" description="Polar residues" evidence="7">
    <location>
        <begin position="9"/>
        <end position="27"/>
    </location>
</feature>
<dbReference type="PROSITE" id="PS50039">
    <property type="entry name" value="FORK_HEAD_3"/>
    <property type="match status" value="1"/>
</dbReference>
<feature type="compositionally biased region" description="Polar residues" evidence="7">
    <location>
        <begin position="63"/>
        <end position="97"/>
    </location>
</feature>
<dbReference type="Proteomes" id="UP001498421">
    <property type="component" value="Unassembled WGS sequence"/>
</dbReference>
<feature type="compositionally biased region" description="Polar residues" evidence="7">
    <location>
        <begin position="239"/>
        <end position="256"/>
    </location>
</feature>
<dbReference type="PANTHER" id="PTHR45881:SF5">
    <property type="entry name" value="FORK-HEAD DOMAIN-CONTAINING PROTEIN"/>
    <property type="match status" value="1"/>
</dbReference>
<dbReference type="PROSITE" id="PS00658">
    <property type="entry name" value="FORK_HEAD_2"/>
    <property type="match status" value="1"/>
</dbReference>
<accession>A0ABR1H3N6</accession>
<dbReference type="InterPro" id="IPR030456">
    <property type="entry name" value="TF_fork_head_CS_2"/>
</dbReference>
<evidence type="ECO:0000256" key="2">
    <source>
        <dbReference type="ARBA" id="ARBA00023015"/>
    </source>
</evidence>
<keyword evidence="4" id="KW-0804">Transcription</keyword>
<dbReference type="PANTHER" id="PTHR45881">
    <property type="entry name" value="CHECKPOINT SUPPRESSOR 1-LIKE, ISOFORM A-RELATED"/>
    <property type="match status" value="1"/>
</dbReference>
<dbReference type="CDD" id="cd20032">
    <property type="entry name" value="FH_FOXO"/>
    <property type="match status" value="1"/>
</dbReference>
<dbReference type="InterPro" id="IPR001766">
    <property type="entry name" value="Fork_head_dom"/>
</dbReference>
<keyword evidence="5 6" id="KW-0539">Nucleus</keyword>
<keyword evidence="2" id="KW-0805">Transcription regulation</keyword>
<dbReference type="Pfam" id="PF00250">
    <property type="entry name" value="Forkhead"/>
    <property type="match status" value="1"/>
</dbReference>
<dbReference type="SUPFAM" id="SSF46785">
    <property type="entry name" value="Winged helix' DNA-binding domain"/>
    <property type="match status" value="1"/>
</dbReference>
<evidence type="ECO:0000256" key="7">
    <source>
        <dbReference type="SAM" id="MobiDB-lite"/>
    </source>
</evidence>
<feature type="region of interest" description="Disordered" evidence="7">
    <location>
        <begin position="1"/>
        <end position="27"/>
    </location>
</feature>
<dbReference type="EMBL" id="JAZAVK010000239">
    <property type="protein sequence ID" value="KAK7415519.1"/>
    <property type="molecule type" value="Genomic_DNA"/>
</dbReference>
<feature type="compositionally biased region" description="Polar residues" evidence="7">
    <location>
        <begin position="111"/>
        <end position="125"/>
    </location>
</feature>
<dbReference type="InterPro" id="IPR036390">
    <property type="entry name" value="WH_DNA-bd_sf"/>
</dbReference>
<evidence type="ECO:0000313" key="9">
    <source>
        <dbReference type="EMBL" id="KAK7415519.1"/>
    </source>
</evidence>
<feature type="region of interest" description="Disordered" evidence="7">
    <location>
        <begin position="239"/>
        <end position="271"/>
    </location>
</feature>
<feature type="compositionally biased region" description="Polar residues" evidence="7">
    <location>
        <begin position="140"/>
        <end position="149"/>
    </location>
</feature>
<proteinExistence type="predicted"/>
<feature type="DNA-binding region" description="Fork-head" evidence="6">
    <location>
        <begin position="272"/>
        <end position="384"/>
    </location>
</feature>
<sequence>MDPPFSDGEQPSSYTNRLISGTGQQSDCLSEFTAMDAYYTPSPTAEEESPHLSDAGSLPPASTLYQTQQHSLSTHSPSGLASMTSHPQYLPRSHQTWPSPPSGPEELDNYSYHSSPTCGSSQTGYDPSPVSPRTWPSPHHSFQQPTDSFPPQHHQQDPFSNVQIGTPTSTGSFPVCGSQVPTPYTGSLNRCFESDMDGLGRERSSPGGIPDFPVGTLSCAASPSEFPSDTSLYMVSTNKDNASQGESKTLPSSEVNLETKTKEASQQASVPKVEEPYAQLICRAFRSRPNHTMTLQEIYQWFRENTDKAKSQSKGWQNSIRHNLSMNKAFMKRSPKKDSPAAALADDQPRMMAIQETKRSTEWVLADWAIKNGVQSTTRYRSNPARSRSHASKSSHAFQNGFQQSGNQISTTPVSGRRGGCMSSRGRMRGRPYGHMTPLPSTHAHGIASAASVASVAPAASVASVASAASVASGASVASTAAPTHHAMSIGPALPHPIAMRRTMLPGMTMYPYGTGGDNMLVPRLDTPPQIGIKQEPSYSPLTPETTAPDSFGMMLPEPSLAQQSTTSAIQGATYALVSGSQGNQGLANMYTGPSPCEFPYNLNDVSGIYQGDYPQSSEQVVSGGSECLFGPVNGESYQWHHDSL</sequence>
<dbReference type="Gene3D" id="1.10.10.10">
    <property type="entry name" value="Winged helix-like DNA-binding domain superfamily/Winged helix DNA-binding domain"/>
    <property type="match status" value="1"/>
</dbReference>
<evidence type="ECO:0000256" key="3">
    <source>
        <dbReference type="ARBA" id="ARBA00023125"/>
    </source>
</evidence>
<keyword evidence="3 6" id="KW-0238">DNA-binding</keyword>
<feature type="region of interest" description="Disordered" evidence="7">
    <location>
        <begin position="378"/>
        <end position="432"/>
    </location>
</feature>
<dbReference type="InterPro" id="IPR036388">
    <property type="entry name" value="WH-like_DNA-bd_sf"/>
</dbReference>
<dbReference type="PRINTS" id="PR00053">
    <property type="entry name" value="FORKHEAD"/>
</dbReference>
<feature type="region of interest" description="Disordered" evidence="7">
    <location>
        <begin position="39"/>
        <end position="166"/>
    </location>
</feature>
<organism evidence="9 10">
    <name type="scientific">Neonectria magnoliae</name>
    <dbReference type="NCBI Taxonomy" id="2732573"/>
    <lineage>
        <taxon>Eukaryota</taxon>
        <taxon>Fungi</taxon>
        <taxon>Dikarya</taxon>
        <taxon>Ascomycota</taxon>
        <taxon>Pezizomycotina</taxon>
        <taxon>Sordariomycetes</taxon>
        <taxon>Hypocreomycetidae</taxon>
        <taxon>Hypocreales</taxon>
        <taxon>Nectriaceae</taxon>
        <taxon>Neonectria</taxon>
    </lineage>
</organism>
<feature type="compositionally biased region" description="Polar residues" evidence="7">
    <location>
        <begin position="157"/>
        <end position="166"/>
    </location>
</feature>
<comment type="caution">
    <text evidence="9">The sequence shown here is derived from an EMBL/GenBank/DDBJ whole genome shotgun (WGS) entry which is preliminary data.</text>
</comment>
<comment type="subcellular location">
    <subcellularLocation>
        <location evidence="1 6">Nucleus</location>
    </subcellularLocation>
</comment>
<dbReference type="SMART" id="SM00339">
    <property type="entry name" value="FH"/>
    <property type="match status" value="1"/>
</dbReference>
<protein>
    <recommendedName>
        <fullName evidence="8">Fork-head domain-containing protein</fullName>
    </recommendedName>
</protein>